<accession>A0AAV1IUG9</accession>
<dbReference type="AlphaFoldDB" id="A0AAV1IUG9"/>
<evidence type="ECO:0000313" key="2">
    <source>
        <dbReference type="EMBL" id="CAK1539965.1"/>
    </source>
</evidence>
<gene>
    <name evidence="2" type="ORF">LNINA_LOCUS60</name>
</gene>
<reference evidence="2 3" key="1">
    <citation type="submission" date="2023-11" db="EMBL/GenBank/DDBJ databases">
        <authorList>
            <person name="Okamura Y."/>
        </authorList>
    </citation>
    <scope>NUCLEOTIDE SEQUENCE [LARGE SCALE GENOMIC DNA]</scope>
</reference>
<evidence type="ECO:0000313" key="3">
    <source>
        <dbReference type="Proteomes" id="UP001497472"/>
    </source>
</evidence>
<comment type="caution">
    <text evidence="2">The sequence shown here is derived from an EMBL/GenBank/DDBJ whole genome shotgun (WGS) entry which is preliminary data.</text>
</comment>
<proteinExistence type="predicted"/>
<evidence type="ECO:0008006" key="4">
    <source>
        <dbReference type="Google" id="ProtNLM"/>
    </source>
</evidence>
<sequence length="251" mass="28900">MEWNEFPKSVVHFYVQLYSKKKLKANDIKIINKKDLIAEATKSWTNLNERRKQIIKTKYNCHRLKLRKQYANKLAGPLSKGRSPKEADIKTTSYLDGNGSDVCKEASQNTSRPNDSIGNNLLARNDVLDVSLQQSNEFRVISPTNGSMKVDTEDCILDPPVNTLQLQIKYPALLLEPTPPKFRSNKDFYYLINAESKDVPKWEDITRGEKGHYERAATHIRRNYLTSYTNFLESLTLTELSAYYTNVTNNN</sequence>
<name>A0AAV1IUG9_9NEOP</name>
<dbReference type="EMBL" id="CAVLEF010000001">
    <property type="protein sequence ID" value="CAK1539965.1"/>
    <property type="molecule type" value="Genomic_DNA"/>
</dbReference>
<keyword evidence="3" id="KW-1185">Reference proteome</keyword>
<feature type="compositionally biased region" description="Polar residues" evidence="1">
    <location>
        <begin position="106"/>
        <end position="119"/>
    </location>
</feature>
<organism evidence="2 3">
    <name type="scientific">Leptosia nina</name>
    <dbReference type="NCBI Taxonomy" id="320188"/>
    <lineage>
        <taxon>Eukaryota</taxon>
        <taxon>Metazoa</taxon>
        <taxon>Ecdysozoa</taxon>
        <taxon>Arthropoda</taxon>
        <taxon>Hexapoda</taxon>
        <taxon>Insecta</taxon>
        <taxon>Pterygota</taxon>
        <taxon>Neoptera</taxon>
        <taxon>Endopterygota</taxon>
        <taxon>Lepidoptera</taxon>
        <taxon>Glossata</taxon>
        <taxon>Ditrysia</taxon>
        <taxon>Papilionoidea</taxon>
        <taxon>Pieridae</taxon>
        <taxon>Pierinae</taxon>
        <taxon>Leptosia</taxon>
    </lineage>
</organism>
<feature type="region of interest" description="Disordered" evidence="1">
    <location>
        <begin position="100"/>
        <end position="119"/>
    </location>
</feature>
<evidence type="ECO:0000256" key="1">
    <source>
        <dbReference type="SAM" id="MobiDB-lite"/>
    </source>
</evidence>
<protein>
    <recommendedName>
        <fullName evidence="4">HMG box domain-containing protein</fullName>
    </recommendedName>
</protein>
<dbReference type="Proteomes" id="UP001497472">
    <property type="component" value="Unassembled WGS sequence"/>
</dbReference>